<dbReference type="EMBL" id="MU267216">
    <property type="protein sequence ID" value="KAH7917166.1"/>
    <property type="molecule type" value="Genomic_DNA"/>
</dbReference>
<proteinExistence type="predicted"/>
<comment type="caution">
    <text evidence="1">The sequence shown here is derived from an EMBL/GenBank/DDBJ whole genome shotgun (WGS) entry which is preliminary data.</text>
</comment>
<sequence>MSPGFGGQVGSVGDVISGPDLSRKRKRNDLSLAPDRRKRFADETTVLGRRVLEKIYLSKALQLQPSFLCTFKCTQRSRKRKAGDDVTDERPSKRPASLIFSENIAYIWTLPTELLFAIASYLSGKALHSLTQVCRRLYDIAGPMFMKECGLQPSGNGAVVAMKGNAYDALMVWRRSPSFPPPQGMWWCSLHSSDSHRQINQLRQFCSTVSITAPSHSVHLSCWGNVDPHVLLPLLRTITCMGSSQIDYLGLSPHTPCLAGIDDAISEPTLHTRLHEFRPCSSIFFTSPILHYTLLTMRSPTLRNLSLERTGLSASQWARLLPQLEIPNLVQIRIADSCTVTTFAKFLRRHPLVEDIFVSWDASGHYVSAFKKPFGDIRLPYLCYLSGPAHYMDGLIQRLEAPPRLFGLSLSFERAGTWGIPFVKEIIRCVKMCNTVDHLSIKIPNRSLPATCFALGGNEPALHHVVSVSISCWEKSALSTSHGDDILVLISKWLPVFSNLKRLHLKEKLSRSRKELVSLLRRIGPSSMEIKIESNDLEGVVLYFLERLDRFDTSCRILDGQNSIHYIYASFLCVHITVWNLTGPAAQDWGGSSAPSIGVLGDVEMSSSEYSANALKNRNA</sequence>
<name>A0ACB8AUI0_9AGAM</name>
<organism evidence="1 2">
    <name type="scientific">Leucogyrophana mollusca</name>
    <dbReference type="NCBI Taxonomy" id="85980"/>
    <lineage>
        <taxon>Eukaryota</taxon>
        <taxon>Fungi</taxon>
        <taxon>Dikarya</taxon>
        <taxon>Basidiomycota</taxon>
        <taxon>Agaricomycotina</taxon>
        <taxon>Agaricomycetes</taxon>
        <taxon>Agaricomycetidae</taxon>
        <taxon>Boletales</taxon>
        <taxon>Boletales incertae sedis</taxon>
        <taxon>Leucogyrophana</taxon>
    </lineage>
</organism>
<evidence type="ECO:0000313" key="2">
    <source>
        <dbReference type="Proteomes" id="UP000790709"/>
    </source>
</evidence>
<reference evidence="1" key="1">
    <citation type="journal article" date="2021" name="New Phytol.">
        <title>Evolutionary innovations through gain and loss of genes in the ectomycorrhizal Boletales.</title>
        <authorList>
            <person name="Wu G."/>
            <person name="Miyauchi S."/>
            <person name="Morin E."/>
            <person name="Kuo A."/>
            <person name="Drula E."/>
            <person name="Varga T."/>
            <person name="Kohler A."/>
            <person name="Feng B."/>
            <person name="Cao Y."/>
            <person name="Lipzen A."/>
            <person name="Daum C."/>
            <person name="Hundley H."/>
            <person name="Pangilinan J."/>
            <person name="Johnson J."/>
            <person name="Barry K."/>
            <person name="LaButti K."/>
            <person name="Ng V."/>
            <person name="Ahrendt S."/>
            <person name="Min B."/>
            <person name="Choi I.G."/>
            <person name="Park H."/>
            <person name="Plett J.M."/>
            <person name="Magnuson J."/>
            <person name="Spatafora J.W."/>
            <person name="Nagy L.G."/>
            <person name="Henrissat B."/>
            <person name="Grigoriev I.V."/>
            <person name="Yang Z.L."/>
            <person name="Xu J."/>
            <person name="Martin F.M."/>
        </authorList>
    </citation>
    <scope>NUCLEOTIDE SEQUENCE</scope>
    <source>
        <strain evidence="1">KUC20120723A-06</strain>
    </source>
</reference>
<gene>
    <name evidence="1" type="ORF">BV22DRAFT_1052632</name>
</gene>
<accession>A0ACB8AUI0</accession>
<keyword evidence="2" id="KW-1185">Reference proteome</keyword>
<dbReference type="Proteomes" id="UP000790709">
    <property type="component" value="Unassembled WGS sequence"/>
</dbReference>
<protein>
    <submittedName>
        <fullName evidence="1">Uncharacterized protein</fullName>
    </submittedName>
</protein>
<evidence type="ECO:0000313" key="1">
    <source>
        <dbReference type="EMBL" id="KAH7917166.1"/>
    </source>
</evidence>